<comment type="caution">
    <text evidence="2">The sequence shown here is derived from an EMBL/GenBank/DDBJ whole genome shotgun (WGS) entry which is preliminary data.</text>
</comment>
<dbReference type="AlphaFoldDB" id="A0A9P4K9T6"/>
<protein>
    <recommendedName>
        <fullName evidence="4">F-box domain-containing protein</fullName>
    </recommendedName>
</protein>
<proteinExistence type="predicted"/>
<dbReference type="Proteomes" id="UP000800093">
    <property type="component" value="Unassembled WGS sequence"/>
</dbReference>
<evidence type="ECO:0000313" key="3">
    <source>
        <dbReference type="Proteomes" id="UP000800093"/>
    </source>
</evidence>
<evidence type="ECO:0008006" key="4">
    <source>
        <dbReference type="Google" id="ProtNLM"/>
    </source>
</evidence>
<reference evidence="3" key="1">
    <citation type="journal article" date="2020" name="Stud. Mycol.">
        <title>101 Dothideomycetes genomes: A test case for predicting lifestyles and emergence of pathogens.</title>
        <authorList>
            <person name="Haridas S."/>
            <person name="Albert R."/>
            <person name="Binder M."/>
            <person name="Bloem J."/>
            <person name="LaButti K."/>
            <person name="Salamov A."/>
            <person name="Andreopoulos B."/>
            <person name="Baker S."/>
            <person name="Barry K."/>
            <person name="Bills G."/>
            <person name="Bluhm B."/>
            <person name="Cannon C."/>
            <person name="Castanera R."/>
            <person name="Culley D."/>
            <person name="Daum C."/>
            <person name="Ezra D."/>
            <person name="Gonzalez J."/>
            <person name="Henrissat B."/>
            <person name="Kuo A."/>
            <person name="Liang C."/>
            <person name="Lipzen A."/>
            <person name="Lutzoni F."/>
            <person name="Magnuson J."/>
            <person name="Mondo S."/>
            <person name="Nolan M."/>
            <person name="Ohm R."/>
            <person name="Pangilinan J."/>
            <person name="Park H.-J."/>
            <person name="Ramirez L."/>
            <person name="Alfaro M."/>
            <person name="Sun H."/>
            <person name="Tritt A."/>
            <person name="Yoshinaga Y."/>
            <person name="Zwiers L.-H."/>
            <person name="Turgeon B."/>
            <person name="Goodwin S."/>
            <person name="Spatafora J."/>
            <person name="Crous P."/>
            <person name="Grigoriev I."/>
        </authorList>
    </citation>
    <scope>NUCLEOTIDE SEQUENCE [LARGE SCALE GENOMIC DNA]</scope>
    <source>
        <strain evidence="3">CBS 304.66</strain>
    </source>
</reference>
<feature type="compositionally biased region" description="Low complexity" evidence="1">
    <location>
        <begin position="569"/>
        <end position="585"/>
    </location>
</feature>
<feature type="compositionally biased region" description="Polar residues" evidence="1">
    <location>
        <begin position="535"/>
        <end position="555"/>
    </location>
</feature>
<organism evidence="2 3">
    <name type="scientific">Lojkania enalia</name>
    <dbReference type="NCBI Taxonomy" id="147567"/>
    <lineage>
        <taxon>Eukaryota</taxon>
        <taxon>Fungi</taxon>
        <taxon>Dikarya</taxon>
        <taxon>Ascomycota</taxon>
        <taxon>Pezizomycotina</taxon>
        <taxon>Dothideomycetes</taxon>
        <taxon>Pleosporomycetidae</taxon>
        <taxon>Pleosporales</taxon>
        <taxon>Pleosporales incertae sedis</taxon>
        <taxon>Lojkania</taxon>
    </lineage>
</organism>
<gene>
    <name evidence="2" type="ORF">CC78DRAFT_603238</name>
</gene>
<accession>A0A9P4K9T6</accession>
<sequence length="698" mass="78077">MLRFLSSQKGHLVPDDATDSSVSSIPYPSDTFRSARSTSSRVSSTTSYASKALVPVGSYEIPHLTKTPWELGRNKKKSAWRRTQFEHVFSAQYFRRLPKEVYECIVNQLELLHFEPDQACPSCYLKDMCSLSLTSRSWDCAVTPKLYRKPWVLTNENETRMRKVKLGGISRLKLFRRTLRERNALARYVRELYMPDFQSLYRNASIEREEIVNLIASVVMACPNLERLVGFNISYNHSFDRLSHALSTKGNLKERVWLLSQDEFDPDHEDDDELNAHFYHRSNDPTECFLDLNSKHPNLTTLVIHQQHSYPTPLAFRAIIGTFRQYPSLRHLCISNMSTAAFSNLALNALPPNLQSLRLENLPGINDKGIRRFATSSLPSSLESLALINLEISNIVTISQFLSPSLGQLKRFTLSQAKTPILPSEASIPYLQSATLEYIHWEFQSQAGPPPNLIAAGSLRDSMATPFPFPNDEPISCLATCILAANIRSGLFPSLLKIRIPHDPQGLLQSLCKPRATALLPFDRALLTSPPRPSSVISHNTPSSFDSVRSNTYSDIPSRVDSPMSATFPSHNSSRSSAESAPSNAITPAHSRLAAQNRILAARRKPVFLINIIDPEDNVVATKTIYGFLGQLDSRISYEVKPDRQRMVGAGVGNEGGVNGWLMGVADVMGEWEEVGNLKGCRHFAEGGKGFVGVRRLF</sequence>
<evidence type="ECO:0000256" key="1">
    <source>
        <dbReference type="SAM" id="MobiDB-lite"/>
    </source>
</evidence>
<dbReference type="EMBL" id="ML986622">
    <property type="protein sequence ID" value="KAF2263718.1"/>
    <property type="molecule type" value="Genomic_DNA"/>
</dbReference>
<dbReference type="OrthoDB" id="3210378at2759"/>
<name>A0A9P4K9T6_9PLEO</name>
<keyword evidence="3" id="KW-1185">Reference proteome</keyword>
<feature type="region of interest" description="Disordered" evidence="1">
    <location>
        <begin position="531"/>
        <end position="586"/>
    </location>
</feature>
<evidence type="ECO:0000313" key="2">
    <source>
        <dbReference type="EMBL" id="KAF2263718.1"/>
    </source>
</evidence>
<dbReference type="SUPFAM" id="SSF52047">
    <property type="entry name" value="RNI-like"/>
    <property type="match status" value="1"/>
</dbReference>
<dbReference type="Gene3D" id="3.80.10.10">
    <property type="entry name" value="Ribonuclease Inhibitor"/>
    <property type="match status" value="1"/>
</dbReference>
<dbReference type="InterPro" id="IPR032675">
    <property type="entry name" value="LRR_dom_sf"/>
</dbReference>